<keyword evidence="2" id="KW-1185">Reference proteome</keyword>
<proteinExistence type="predicted"/>
<name>A0ACC2I9R7_9PEZI</name>
<dbReference type="EMBL" id="JAPESX010001724">
    <property type="protein sequence ID" value="KAJ8111930.1"/>
    <property type="molecule type" value="Genomic_DNA"/>
</dbReference>
<sequence>MFIFNPQMLSILSLFLFSIALWALSFVGRRPRDYPPGPPAVPLLGNLHLIGTEKRHLQFEKWAREYGSIYSLILGTKVMVVLNSDTAIKELIDRRGAIYASRPESYIAQDVLSGGLRVLFMPNNSVWKGARKFVHAMLSITAARAYVPYQDLENKAMLLDFLEKPNDFIEHLRRYTASLTRK</sequence>
<evidence type="ECO:0000313" key="2">
    <source>
        <dbReference type="Proteomes" id="UP001153334"/>
    </source>
</evidence>
<dbReference type="Proteomes" id="UP001153334">
    <property type="component" value="Unassembled WGS sequence"/>
</dbReference>
<comment type="caution">
    <text evidence="1">The sequence shown here is derived from an EMBL/GenBank/DDBJ whole genome shotgun (WGS) entry which is preliminary data.</text>
</comment>
<organism evidence="1 2">
    <name type="scientific">Nemania bipapillata</name>
    <dbReference type="NCBI Taxonomy" id="110536"/>
    <lineage>
        <taxon>Eukaryota</taxon>
        <taxon>Fungi</taxon>
        <taxon>Dikarya</taxon>
        <taxon>Ascomycota</taxon>
        <taxon>Pezizomycotina</taxon>
        <taxon>Sordariomycetes</taxon>
        <taxon>Xylariomycetidae</taxon>
        <taxon>Xylariales</taxon>
        <taxon>Xylariaceae</taxon>
        <taxon>Nemania</taxon>
    </lineage>
</organism>
<gene>
    <name evidence="1" type="ORF">ONZ43_g5505</name>
</gene>
<evidence type="ECO:0000313" key="1">
    <source>
        <dbReference type="EMBL" id="KAJ8111930.1"/>
    </source>
</evidence>
<accession>A0ACC2I9R7</accession>
<reference evidence="1" key="1">
    <citation type="submission" date="2022-11" db="EMBL/GenBank/DDBJ databases">
        <title>Genome Sequence of Nemania bipapillata.</title>
        <authorList>
            <person name="Buettner E."/>
        </authorList>
    </citation>
    <scope>NUCLEOTIDE SEQUENCE</scope>
    <source>
        <strain evidence="1">CP14</strain>
    </source>
</reference>
<protein>
    <submittedName>
        <fullName evidence="1">Uncharacterized protein</fullName>
    </submittedName>
</protein>